<reference evidence="1" key="1">
    <citation type="submission" date="2019-02" db="EMBL/GenBank/DDBJ databases">
        <title>Genome sequencing of Clostridium botulinum clinical isolates.</title>
        <authorList>
            <person name="Brunt J."/>
            <person name="Van Vliet A.H.M."/>
            <person name="Stringer S.C."/>
            <person name="Grant K.A."/>
            <person name="Carter A.C."/>
            <person name="Peck M.W."/>
        </authorList>
    </citation>
    <scope>NUCLEOTIDE SEQUENCE</scope>
    <source>
        <strain evidence="1">H114400598</strain>
    </source>
</reference>
<proteinExistence type="predicted"/>
<organism evidence="1">
    <name type="scientific">Clostridium botulinum</name>
    <dbReference type="NCBI Taxonomy" id="1491"/>
    <lineage>
        <taxon>Bacteria</taxon>
        <taxon>Bacillati</taxon>
        <taxon>Bacillota</taxon>
        <taxon>Clostridia</taxon>
        <taxon>Eubacteriales</taxon>
        <taxon>Clostridiaceae</taxon>
        <taxon>Clostridium</taxon>
    </lineage>
</organism>
<accession>A0A6G4CKS6</accession>
<dbReference type="Gene3D" id="2.30.30.110">
    <property type="match status" value="1"/>
</dbReference>
<sequence length="224" mass="25651">MREPDFTFIKNNIYKVNYFPKIDVDISKFIDGVIIVSNKLCNMFSTSLTVVPIVLESNIKKIYDIEPYCEKNEIIKDLLSIHSVHVKIQLNSETEYIALCDLTALASTLSLGDRIGECPEYACKQLEIALSIQFGLLSNKKIGLINRFLSLIERINIEKEDSDYNTKQKLNMILLQVYNKYSSYCTYLNLPCEVLIQGNSKDEFMDNIIKEIIELGSIVQKNPS</sequence>
<name>A0A6G4CKS6_CLOBO</name>
<dbReference type="InterPro" id="IPR011067">
    <property type="entry name" value="Plasmid_toxin/cell-grow_inhib"/>
</dbReference>
<dbReference type="AlphaFoldDB" id="A0A6G4CKS6"/>
<evidence type="ECO:0000313" key="1">
    <source>
        <dbReference type="EMBL" id="NEZ74238.1"/>
    </source>
</evidence>
<protein>
    <submittedName>
        <fullName evidence="1">Uncharacterized protein</fullName>
    </submittedName>
</protein>
<gene>
    <name evidence="1" type="ORF">EXM56_02520</name>
</gene>
<comment type="caution">
    <text evidence="1">The sequence shown here is derived from an EMBL/GenBank/DDBJ whole genome shotgun (WGS) entry which is preliminary data.</text>
</comment>
<dbReference type="EMBL" id="SGKT01000004">
    <property type="protein sequence ID" value="NEZ74238.1"/>
    <property type="molecule type" value="Genomic_DNA"/>
</dbReference>